<dbReference type="Proteomes" id="UP000198851">
    <property type="component" value="Unassembled WGS sequence"/>
</dbReference>
<evidence type="ECO:0000256" key="3">
    <source>
        <dbReference type="SAM" id="SignalP"/>
    </source>
</evidence>
<evidence type="ECO:0000259" key="4">
    <source>
        <dbReference type="PROSITE" id="PS51186"/>
    </source>
</evidence>
<dbReference type="InterPro" id="IPR016181">
    <property type="entry name" value="Acyl_CoA_acyltransferase"/>
</dbReference>
<keyword evidence="2" id="KW-0012">Acyltransferase</keyword>
<protein>
    <submittedName>
        <fullName evidence="5">Ribosomal-protein-alanine N-acetyltransferase</fullName>
    </submittedName>
</protein>
<dbReference type="PANTHER" id="PTHR43420:SF12">
    <property type="entry name" value="N-ACETYLTRANSFERASE DOMAIN-CONTAINING PROTEIN"/>
    <property type="match status" value="1"/>
</dbReference>
<keyword evidence="3" id="KW-0732">Signal</keyword>
<proteinExistence type="predicted"/>
<accession>A0A1I4CNT0</accession>
<dbReference type="PROSITE" id="PS51186">
    <property type="entry name" value="GNAT"/>
    <property type="match status" value="1"/>
</dbReference>
<gene>
    <name evidence="5" type="ORF">SAMN04488036_102408</name>
</gene>
<organism evidence="5 6">
    <name type="scientific">Shimia haliotis</name>
    <dbReference type="NCBI Taxonomy" id="1280847"/>
    <lineage>
        <taxon>Bacteria</taxon>
        <taxon>Pseudomonadati</taxon>
        <taxon>Pseudomonadota</taxon>
        <taxon>Alphaproteobacteria</taxon>
        <taxon>Rhodobacterales</taxon>
        <taxon>Roseobacteraceae</taxon>
    </lineage>
</organism>
<dbReference type="Pfam" id="PF00583">
    <property type="entry name" value="Acetyltransf_1"/>
    <property type="match status" value="1"/>
</dbReference>
<dbReference type="PANTHER" id="PTHR43420">
    <property type="entry name" value="ACETYLTRANSFERASE"/>
    <property type="match status" value="1"/>
</dbReference>
<evidence type="ECO:0000313" key="5">
    <source>
        <dbReference type="EMBL" id="SFK82908.1"/>
    </source>
</evidence>
<evidence type="ECO:0000313" key="6">
    <source>
        <dbReference type="Proteomes" id="UP000198851"/>
    </source>
</evidence>
<feature type="chain" id="PRO_5011464599" evidence="3">
    <location>
        <begin position="22"/>
        <end position="151"/>
    </location>
</feature>
<feature type="signal peptide" evidence="3">
    <location>
        <begin position="1"/>
        <end position="21"/>
    </location>
</feature>
<dbReference type="InterPro" id="IPR000182">
    <property type="entry name" value="GNAT_dom"/>
</dbReference>
<keyword evidence="6" id="KW-1185">Reference proteome</keyword>
<dbReference type="AlphaFoldDB" id="A0A1I4CNT0"/>
<dbReference type="GO" id="GO:0016747">
    <property type="term" value="F:acyltransferase activity, transferring groups other than amino-acyl groups"/>
    <property type="evidence" value="ECO:0007669"/>
    <property type="project" value="InterPro"/>
</dbReference>
<evidence type="ECO:0000256" key="1">
    <source>
        <dbReference type="ARBA" id="ARBA00022679"/>
    </source>
</evidence>
<dbReference type="EMBL" id="FOSZ01000002">
    <property type="protein sequence ID" value="SFK82908.1"/>
    <property type="molecule type" value="Genomic_DNA"/>
</dbReference>
<name>A0A1I4CNT0_9RHOB</name>
<dbReference type="SUPFAM" id="SSF55729">
    <property type="entry name" value="Acyl-CoA N-acyltransferases (Nat)"/>
    <property type="match status" value="1"/>
</dbReference>
<evidence type="ECO:0000256" key="2">
    <source>
        <dbReference type="ARBA" id="ARBA00023315"/>
    </source>
</evidence>
<feature type="domain" description="N-acetyltransferase" evidence="4">
    <location>
        <begin position="1"/>
        <end position="151"/>
    </location>
</feature>
<reference evidence="6" key="1">
    <citation type="submission" date="2016-10" db="EMBL/GenBank/DDBJ databases">
        <authorList>
            <person name="Varghese N."/>
            <person name="Submissions S."/>
        </authorList>
    </citation>
    <scope>NUCLEOTIDE SEQUENCE [LARGE SCALE GENOMIC DNA]</scope>
    <source>
        <strain evidence="6">DSM 28453</strain>
    </source>
</reference>
<keyword evidence="1 5" id="KW-0808">Transferase</keyword>
<dbReference type="CDD" id="cd04301">
    <property type="entry name" value="NAT_SF"/>
    <property type="match status" value="1"/>
</dbReference>
<dbReference type="InterPro" id="IPR050680">
    <property type="entry name" value="YpeA/RimI_acetyltransf"/>
</dbReference>
<dbReference type="Gene3D" id="3.40.630.30">
    <property type="match status" value="1"/>
</dbReference>
<dbReference type="STRING" id="1280847.SAMN04488036_102408"/>
<sequence length="151" mass="16439">MRLRRVTLLRSSFMTDAAALAAIHAAAFDNTRAWSADEIASLLDSRLTFVIHQPEGFALGRAVADEVELLTLAVHPAARRQGHARALLLAFEDESENRGAARAYLEVAQDNIAALALYKAAGYQTTGTRPAYYRHKDGSQIAASLMEKALN</sequence>